<dbReference type="GO" id="GO:0000976">
    <property type="term" value="F:transcription cis-regulatory region binding"/>
    <property type="evidence" value="ECO:0007669"/>
    <property type="project" value="TreeGrafter"/>
</dbReference>
<evidence type="ECO:0000256" key="7">
    <source>
        <dbReference type="PROSITE-ProRule" id="PRU01091"/>
    </source>
</evidence>
<evidence type="ECO:0000259" key="9">
    <source>
        <dbReference type="PROSITE" id="PS51755"/>
    </source>
</evidence>
<dbReference type="SUPFAM" id="SSF52172">
    <property type="entry name" value="CheY-like"/>
    <property type="match status" value="1"/>
</dbReference>
<keyword evidence="11" id="KW-1185">Reference proteome</keyword>
<dbReference type="Pfam" id="PF00072">
    <property type="entry name" value="Response_reg"/>
    <property type="match status" value="1"/>
</dbReference>
<organism evidence="10 11">
    <name type="scientific">Gordonia jinghuaiqii</name>
    <dbReference type="NCBI Taxonomy" id="2758710"/>
    <lineage>
        <taxon>Bacteria</taxon>
        <taxon>Bacillati</taxon>
        <taxon>Actinomycetota</taxon>
        <taxon>Actinomycetes</taxon>
        <taxon>Mycobacteriales</taxon>
        <taxon>Gordoniaceae</taxon>
        <taxon>Gordonia</taxon>
    </lineage>
</organism>
<feature type="domain" description="OmpR/PhoB-type" evidence="9">
    <location>
        <begin position="142"/>
        <end position="239"/>
    </location>
</feature>
<dbReference type="Pfam" id="PF00486">
    <property type="entry name" value="Trans_reg_C"/>
    <property type="match status" value="1"/>
</dbReference>
<evidence type="ECO:0000259" key="8">
    <source>
        <dbReference type="PROSITE" id="PS50110"/>
    </source>
</evidence>
<dbReference type="RefSeq" id="WP_219850255.1">
    <property type="nucleotide sequence ID" value="NZ_WIAU01000006.1"/>
</dbReference>
<gene>
    <name evidence="10" type="ORF">H1R19_22880</name>
</gene>
<dbReference type="GO" id="GO:0000156">
    <property type="term" value="F:phosphorelay response regulator activity"/>
    <property type="evidence" value="ECO:0007669"/>
    <property type="project" value="TreeGrafter"/>
</dbReference>
<reference evidence="11" key="1">
    <citation type="submission" date="2020-07" db="EMBL/GenBank/DDBJ databases">
        <title>novel species isolated from the respiratory tract of Marmot.</title>
        <authorList>
            <person name="Zhang G."/>
        </authorList>
    </citation>
    <scope>NUCLEOTIDE SEQUENCE [LARGE SCALE GENOMIC DNA]</scope>
    <source>
        <strain evidence="11">686</strain>
    </source>
</reference>
<dbReference type="EMBL" id="CP059491">
    <property type="protein sequence ID" value="QMT01615.1"/>
    <property type="molecule type" value="Genomic_DNA"/>
</dbReference>
<dbReference type="SMART" id="SM00862">
    <property type="entry name" value="Trans_reg_C"/>
    <property type="match status" value="1"/>
</dbReference>
<accession>A0A7D7LVK3</accession>
<sequence>MTTYPRHVRKDATQPLPTILVVDDEQSIRNLLRMALRMSGFQVIEASDGRTALGLAARAAPDLLVLDVRLPDLDGFSLAKALRAGGNDVPILFLTARGTQQDRIEGLESGGDDFVVKPFSIAEVVLRIRAILRRTRGEDTSSSRLVYHDLEIDLDAHRVFRGGDEIWLSATEFNVLECLTRNVEKVMSKNQIFEYVWGHGDGQNERVVQTFVSQLRRKVDHARSPLIHTVRGIGYTIRTEPTRL</sequence>
<dbReference type="PANTHER" id="PTHR48111">
    <property type="entry name" value="REGULATOR OF RPOS"/>
    <property type="match status" value="1"/>
</dbReference>
<feature type="modified residue" description="4-aspartylphosphate" evidence="6">
    <location>
        <position position="67"/>
    </location>
</feature>
<keyword evidence="5" id="KW-0804">Transcription</keyword>
<dbReference type="PROSITE" id="PS50110">
    <property type="entry name" value="RESPONSE_REGULATORY"/>
    <property type="match status" value="1"/>
</dbReference>
<dbReference type="Gene3D" id="6.10.250.690">
    <property type="match status" value="1"/>
</dbReference>
<protein>
    <submittedName>
        <fullName evidence="10">Response regulator transcription factor</fullName>
    </submittedName>
</protein>
<keyword evidence="3" id="KW-0805">Transcription regulation</keyword>
<name>A0A7D7LVK3_9ACTN</name>
<dbReference type="GO" id="GO:0005829">
    <property type="term" value="C:cytosol"/>
    <property type="evidence" value="ECO:0007669"/>
    <property type="project" value="TreeGrafter"/>
</dbReference>
<dbReference type="Gene3D" id="1.10.10.10">
    <property type="entry name" value="Winged helix-like DNA-binding domain superfamily/Winged helix DNA-binding domain"/>
    <property type="match status" value="1"/>
</dbReference>
<dbReference type="GO" id="GO:0006355">
    <property type="term" value="P:regulation of DNA-templated transcription"/>
    <property type="evidence" value="ECO:0007669"/>
    <property type="project" value="InterPro"/>
</dbReference>
<dbReference type="GO" id="GO:0032993">
    <property type="term" value="C:protein-DNA complex"/>
    <property type="evidence" value="ECO:0007669"/>
    <property type="project" value="TreeGrafter"/>
</dbReference>
<dbReference type="PANTHER" id="PTHR48111:SF28">
    <property type="entry name" value="TRANSCRIPTIONAL REGULATORY PROTEIN TCRX-RELATED"/>
    <property type="match status" value="1"/>
</dbReference>
<dbReference type="Proteomes" id="UP000515663">
    <property type="component" value="Chromosome"/>
</dbReference>
<dbReference type="InterPro" id="IPR001867">
    <property type="entry name" value="OmpR/PhoB-type_DNA-bd"/>
</dbReference>
<evidence type="ECO:0000256" key="3">
    <source>
        <dbReference type="ARBA" id="ARBA00023015"/>
    </source>
</evidence>
<dbReference type="KEGG" id="gji:H1R19_22880"/>
<evidence type="ECO:0000256" key="1">
    <source>
        <dbReference type="ARBA" id="ARBA00022553"/>
    </source>
</evidence>
<dbReference type="PROSITE" id="PS51755">
    <property type="entry name" value="OMPR_PHOB"/>
    <property type="match status" value="1"/>
</dbReference>
<feature type="DNA-binding region" description="OmpR/PhoB-type" evidence="7">
    <location>
        <begin position="142"/>
        <end position="239"/>
    </location>
</feature>
<evidence type="ECO:0000256" key="6">
    <source>
        <dbReference type="PROSITE-ProRule" id="PRU00169"/>
    </source>
</evidence>
<dbReference type="Gene3D" id="3.40.50.2300">
    <property type="match status" value="1"/>
</dbReference>
<dbReference type="AlphaFoldDB" id="A0A7D7LVK3"/>
<keyword evidence="1 6" id="KW-0597">Phosphoprotein</keyword>
<dbReference type="InterPro" id="IPR039420">
    <property type="entry name" value="WalR-like"/>
</dbReference>
<evidence type="ECO:0000313" key="11">
    <source>
        <dbReference type="Proteomes" id="UP000515663"/>
    </source>
</evidence>
<dbReference type="InterPro" id="IPR001789">
    <property type="entry name" value="Sig_transdc_resp-reg_receiver"/>
</dbReference>
<dbReference type="InterPro" id="IPR011006">
    <property type="entry name" value="CheY-like_superfamily"/>
</dbReference>
<feature type="domain" description="Response regulatory" evidence="8">
    <location>
        <begin position="18"/>
        <end position="132"/>
    </location>
</feature>
<evidence type="ECO:0000256" key="2">
    <source>
        <dbReference type="ARBA" id="ARBA00023012"/>
    </source>
</evidence>
<dbReference type="FunFam" id="3.40.50.2300:FF:000001">
    <property type="entry name" value="DNA-binding response regulator PhoB"/>
    <property type="match status" value="1"/>
</dbReference>
<dbReference type="CDD" id="cd00383">
    <property type="entry name" value="trans_reg_C"/>
    <property type="match status" value="1"/>
</dbReference>
<dbReference type="InterPro" id="IPR036388">
    <property type="entry name" value="WH-like_DNA-bd_sf"/>
</dbReference>
<keyword evidence="4 7" id="KW-0238">DNA-binding</keyword>
<evidence type="ECO:0000256" key="4">
    <source>
        <dbReference type="ARBA" id="ARBA00023125"/>
    </source>
</evidence>
<keyword evidence="2" id="KW-0902">Two-component regulatory system</keyword>
<evidence type="ECO:0000256" key="5">
    <source>
        <dbReference type="ARBA" id="ARBA00023163"/>
    </source>
</evidence>
<dbReference type="SMART" id="SM00448">
    <property type="entry name" value="REC"/>
    <property type="match status" value="1"/>
</dbReference>
<proteinExistence type="predicted"/>
<evidence type="ECO:0000313" key="10">
    <source>
        <dbReference type="EMBL" id="QMT01615.1"/>
    </source>
</evidence>